<evidence type="ECO:0000256" key="5">
    <source>
        <dbReference type="ARBA" id="ARBA00023136"/>
    </source>
</evidence>
<evidence type="ECO:0000313" key="10">
    <source>
        <dbReference type="Proteomes" id="UP000277580"/>
    </source>
</evidence>
<dbReference type="FunFam" id="1.20.1510.10:FF:000005">
    <property type="entry name" value="Putative Cation diffusion facilitator 1"/>
    <property type="match status" value="1"/>
</dbReference>
<feature type="transmembrane region" description="Helical" evidence="7">
    <location>
        <begin position="197"/>
        <end position="218"/>
    </location>
</feature>
<keyword evidence="5 7" id="KW-0472">Membrane</keyword>
<feature type="region of interest" description="Disordered" evidence="6">
    <location>
        <begin position="96"/>
        <end position="126"/>
    </location>
</feature>
<keyword evidence="4 7" id="KW-1133">Transmembrane helix</keyword>
<feature type="domain" description="Cation efflux protein transmembrane" evidence="8">
    <location>
        <begin position="172"/>
        <end position="363"/>
    </location>
</feature>
<dbReference type="InterPro" id="IPR036837">
    <property type="entry name" value="Cation_efflux_CTD_sf"/>
</dbReference>
<gene>
    <name evidence="9" type="ORF">P167DRAFT_487252</name>
</gene>
<dbReference type="SUPFAM" id="SSF160240">
    <property type="entry name" value="Cation efflux protein cytoplasmic domain-like"/>
    <property type="match status" value="1"/>
</dbReference>
<dbReference type="InterPro" id="IPR058533">
    <property type="entry name" value="Cation_efflux_TM"/>
</dbReference>
<evidence type="ECO:0000256" key="3">
    <source>
        <dbReference type="ARBA" id="ARBA00022692"/>
    </source>
</evidence>
<feature type="transmembrane region" description="Helical" evidence="7">
    <location>
        <begin position="169"/>
        <end position="191"/>
    </location>
</feature>
<proteinExistence type="predicted"/>
<reference evidence="9 10" key="1">
    <citation type="journal article" date="2018" name="Nat. Ecol. Evol.">
        <title>Pezizomycetes genomes reveal the molecular basis of ectomycorrhizal truffle lifestyle.</title>
        <authorList>
            <person name="Murat C."/>
            <person name="Payen T."/>
            <person name="Noel B."/>
            <person name="Kuo A."/>
            <person name="Morin E."/>
            <person name="Chen J."/>
            <person name="Kohler A."/>
            <person name="Krizsan K."/>
            <person name="Balestrini R."/>
            <person name="Da Silva C."/>
            <person name="Montanini B."/>
            <person name="Hainaut M."/>
            <person name="Levati E."/>
            <person name="Barry K.W."/>
            <person name="Belfiori B."/>
            <person name="Cichocki N."/>
            <person name="Clum A."/>
            <person name="Dockter R.B."/>
            <person name="Fauchery L."/>
            <person name="Guy J."/>
            <person name="Iotti M."/>
            <person name="Le Tacon F."/>
            <person name="Lindquist E.A."/>
            <person name="Lipzen A."/>
            <person name="Malagnac F."/>
            <person name="Mello A."/>
            <person name="Molinier V."/>
            <person name="Miyauchi S."/>
            <person name="Poulain J."/>
            <person name="Riccioni C."/>
            <person name="Rubini A."/>
            <person name="Sitrit Y."/>
            <person name="Splivallo R."/>
            <person name="Traeger S."/>
            <person name="Wang M."/>
            <person name="Zifcakova L."/>
            <person name="Wipf D."/>
            <person name="Zambonelli A."/>
            <person name="Paolocci F."/>
            <person name="Nowrousian M."/>
            <person name="Ottonello S."/>
            <person name="Baldrian P."/>
            <person name="Spatafora J.W."/>
            <person name="Henrissat B."/>
            <person name="Nagy L.G."/>
            <person name="Aury J.M."/>
            <person name="Wincker P."/>
            <person name="Grigoriev I.V."/>
            <person name="Bonfante P."/>
            <person name="Martin F.M."/>
        </authorList>
    </citation>
    <scope>NUCLEOTIDE SEQUENCE [LARGE SCALE GENOMIC DNA]</scope>
    <source>
        <strain evidence="9 10">CCBAS932</strain>
    </source>
</reference>
<dbReference type="Gene3D" id="1.20.1510.10">
    <property type="entry name" value="Cation efflux protein transmembrane domain"/>
    <property type="match status" value="1"/>
</dbReference>
<evidence type="ECO:0000313" key="9">
    <source>
        <dbReference type="EMBL" id="RPB12891.1"/>
    </source>
</evidence>
<feature type="compositionally biased region" description="Polar residues" evidence="6">
    <location>
        <begin position="107"/>
        <end position="116"/>
    </location>
</feature>
<dbReference type="GO" id="GO:0016020">
    <property type="term" value="C:membrane"/>
    <property type="evidence" value="ECO:0007669"/>
    <property type="project" value="UniProtKB-SubCell"/>
</dbReference>
<dbReference type="GO" id="GO:0030003">
    <property type="term" value="P:intracellular monoatomic cation homeostasis"/>
    <property type="evidence" value="ECO:0007669"/>
    <property type="project" value="UniProtKB-ARBA"/>
</dbReference>
<feature type="transmembrane region" description="Helical" evidence="7">
    <location>
        <begin position="269"/>
        <end position="295"/>
    </location>
</feature>
<dbReference type="PANTHER" id="PTHR43840">
    <property type="entry name" value="MITOCHONDRIAL METAL TRANSPORTER 1-RELATED"/>
    <property type="match status" value="1"/>
</dbReference>
<dbReference type="EMBL" id="ML119126">
    <property type="protein sequence ID" value="RPB12891.1"/>
    <property type="molecule type" value="Genomic_DNA"/>
</dbReference>
<dbReference type="InParanoid" id="A0A3N4KX17"/>
<name>A0A3N4KX17_9PEZI</name>
<comment type="subcellular location">
    <subcellularLocation>
        <location evidence="1">Membrane</location>
        <topology evidence="1">Multi-pass membrane protein</topology>
    </subcellularLocation>
</comment>
<dbReference type="AlphaFoldDB" id="A0A3N4KX17"/>
<dbReference type="InterPro" id="IPR050291">
    <property type="entry name" value="CDF_Transporter"/>
</dbReference>
<evidence type="ECO:0000259" key="8">
    <source>
        <dbReference type="Pfam" id="PF01545"/>
    </source>
</evidence>
<evidence type="ECO:0000256" key="4">
    <source>
        <dbReference type="ARBA" id="ARBA00022989"/>
    </source>
</evidence>
<dbReference type="STRING" id="1392247.A0A3N4KX17"/>
<evidence type="ECO:0000256" key="1">
    <source>
        <dbReference type="ARBA" id="ARBA00004141"/>
    </source>
</evidence>
<dbReference type="Gene3D" id="3.30.70.1350">
    <property type="entry name" value="Cation efflux protein, cytoplasmic domain"/>
    <property type="match status" value="1"/>
</dbReference>
<dbReference type="InterPro" id="IPR027469">
    <property type="entry name" value="Cation_efflux_TMD_sf"/>
</dbReference>
<evidence type="ECO:0000256" key="7">
    <source>
        <dbReference type="SAM" id="Phobius"/>
    </source>
</evidence>
<dbReference type="GO" id="GO:0098771">
    <property type="term" value="P:inorganic ion homeostasis"/>
    <property type="evidence" value="ECO:0007669"/>
    <property type="project" value="UniProtKB-ARBA"/>
</dbReference>
<evidence type="ECO:0000256" key="2">
    <source>
        <dbReference type="ARBA" id="ARBA00022448"/>
    </source>
</evidence>
<dbReference type="Pfam" id="PF01545">
    <property type="entry name" value="Cation_efflux"/>
    <property type="match status" value="1"/>
</dbReference>
<keyword evidence="2" id="KW-0813">Transport</keyword>
<keyword evidence="3 7" id="KW-0812">Transmembrane</keyword>
<feature type="region of interest" description="Disordered" evidence="6">
    <location>
        <begin position="1"/>
        <end position="20"/>
    </location>
</feature>
<keyword evidence="10" id="KW-1185">Reference proteome</keyword>
<feature type="transmembrane region" description="Helical" evidence="7">
    <location>
        <begin position="307"/>
        <end position="327"/>
    </location>
</feature>
<evidence type="ECO:0000256" key="6">
    <source>
        <dbReference type="SAM" id="MobiDB-lite"/>
    </source>
</evidence>
<accession>A0A3N4KX17</accession>
<dbReference type="SUPFAM" id="SSF161111">
    <property type="entry name" value="Cation efflux protein transmembrane domain-like"/>
    <property type="match status" value="1"/>
</dbReference>
<feature type="transmembrane region" description="Helical" evidence="7">
    <location>
        <begin position="239"/>
        <end position="257"/>
    </location>
</feature>
<dbReference type="PANTHER" id="PTHR43840:SF4">
    <property type="entry name" value="CDF DIVALENT METAL CATION TRANSPORTER (EUROFUNG)"/>
    <property type="match status" value="1"/>
</dbReference>
<protein>
    <recommendedName>
        <fullName evidence="8">Cation efflux protein transmembrane domain-containing protein</fullName>
    </recommendedName>
</protein>
<organism evidence="9 10">
    <name type="scientific">Morchella conica CCBAS932</name>
    <dbReference type="NCBI Taxonomy" id="1392247"/>
    <lineage>
        <taxon>Eukaryota</taxon>
        <taxon>Fungi</taxon>
        <taxon>Dikarya</taxon>
        <taxon>Ascomycota</taxon>
        <taxon>Pezizomycotina</taxon>
        <taxon>Pezizomycetes</taxon>
        <taxon>Pezizales</taxon>
        <taxon>Morchellaceae</taxon>
        <taxon>Morchella</taxon>
    </lineage>
</organism>
<dbReference type="OrthoDB" id="78296at2759"/>
<dbReference type="GO" id="GO:0008324">
    <property type="term" value="F:monoatomic cation transmembrane transporter activity"/>
    <property type="evidence" value="ECO:0007669"/>
    <property type="project" value="InterPro"/>
</dbReference>
<sequence>MILGNEPHSSVNHGHVRRPSITALQNPHMRYMRLIGNNNPRYQWERYRKTPLELKQMKKKIREYYERTNSLIDRYIYIDSLLDSTLPRDLLQTYNPVSPETIPETYPVSSSDTNPHQGYDSIPDAPPPPMKKRPSYLYKIADEESPLLGDEVGGGGSGSAENTAKVVKLAIYLSLLANTLLLISKILVAIMTNSLSVLASLVDAALDFLSTAIVWTTTTLIERRDKYLYPVGRSRLEPIGVLVFSIIMIVSFLQVGLTSLKHLITPATHAIVLLTPSAIIIMLSTIVIKTLCFLWCRSVRNSSVQALAADAVTDVVFNFFSILFPLLGTWLELWWLDALGGALLSAYVITSWAGIGLEHVENLTGAAASGDERNVLLYMAMRFAKSIKAITSVNAYRNGDLLNVEVDIVLDERLGLKDSHDLGESLQYVIESLGVVDRAFVHLDYDSTNPPGHLR</sequence>
<dbReference type="Proteomes" id="UP000277580">
    <property type="component" value="Unassembled WGS sequence"/>
</dbReference>